<reference evidence="4 5" key="1">
    <citation type="submission" date="2016-11" db="EMBL/GenBank/DDBJ databases">
        <authorList>
            <person name="Jaros S."/>
            <person name="Januszkiewicz K."/>
            <person name="Wedrychowicz H."/>
        </authorList>
    </citation>
    <scope>NUCLEOTIDE SEQUENCE [LARGE SCALE GENOMIC DNA]</scope>
    <source>
        <strain evidence="4 5">GAS499</strain>
    </source>
</reference>
<evidence type="ECO:0000256" key="2">
    <source>
        <dbReference type="ARBA" id="ARBA00023002"/>
    </source>
</evidence>
<keyword evidence="1" id="KW-0285">Flavoprotein</keyword>
<dbReference type="CDD" id="cd04733">
    <property type="entry name" value="OYE_like_2_FMN"/>
    <property type="match status" value="1"/>
</dbReference>
<dbReference type="Proteomes" id="UP000189935">
    <property type="component" value="Chromosome I"/>
</dbReference>
<dbReference type="AlphaFoldDB" id="A0A1M6NU88"/>
<protein>
    <submittedName>
        <fullName evidence="4">2,4-dienoyl-CoA reductase</fullName>
    </submittedName>
</protein>
<evidence type="ECO:0000259" key="3">
    <source>
        <dbReference type="Pfam" id="PF00724"/>
    </source>
</evidence>
<feature type="domain" description="NADH:flavin oxidoreductase/NADH oxidase N-terminal" evidence="3">
    <location>
        <begin position="9"/>
        <end position="350"/>
    </location>
</feature>
<evidence type="ECO:0000256" key="1">
    <source>
        <dbReference type="ARBA" id="ARBA00022630"/>
    </source>
</evidence>
<dbReference type="SUPFAM" id="SSF51395">
    <property type="entry name" value="FMN-linked oxidoreductases"/>
    <property type="match status" value="1"/>
</dbReference>
<dbReference type="GO" id="GO:0010181">
    <property type="term" value="F:FMN binding"/>
    <property type="evidence" value="ECO:0007669"/>
    <property type="project" value="InterPro"/>
</dbReference>
<keyword evidence="2" id="KW-0560">Oxidoreductase</keyword>
<proteinExistence type="predicted"/>
<dbReference type="Pfam" id="PF00724">
    <property type="entry name" value="Oxidored_FMN"/>
    <property type="match status" value="1"/>
</dbReference>
<dbReference type="InterPro" id="IPR051799">
    <property type="entry name" value="NADH_flavin_oxidoreductase"/>
</dbReference>
<dbReference type="PANTHER" id="PTHR43656:SF2">
    <property type="entry name" value="BINDING OXIDOREDUCTASE, PUTATIVE (AFU_ORTHOLOGUE AFUA_2G08260)-RELATED"/>
    <property type="match status" value="1"/>
</dbReference>
<dbReference type="InterPro" id="IPR013785">
    <property type="entry name" value="Aldolase_TIM"/>
</dbReference>
<accession>A0A1M6NU88</accession>
<evidence type="ECO:0000313" key="4">
    <source>
        <dbReference type="EMBL" id="SHJ99299.1"/>
    </source>
</evidence>
<organism evidence="4 5">
    <name type="scientific">Bradyrhizobium lablabi</name>
    <dbReference type="NCBI Taxonomy" id="722472"/>
    <lineage>
        <taxon>Bacteria</taxon>
        <taxon>Pseudomonadati</taxon>
        <taxon>Pseudomonadota</taxon>
        <taxon>Alphaproteobacteria</taxon>
        <taxon>Hyphomicrobiales</taxon>
        <taxon>Nitrobacteraceae</taxon>
        <taxon>Bradyrhizobium</taxon>
    </lineage>
</organism>
<sequence length="427" mass="45822">MHAFMPPSSLFAPLILPNGAVVPNRIAKAAMEENMADSGQLPGESLRRLYESWAEGGVGLILTGNVMIDPTALTGPGGVVLDERQPIEPFKAWARAAKRGGSQAWLQINHPGRQVFAAMGQGAVAPSAVGVDMGSYSHLFPVPRELDAAGIAAIVARFVTTARLAEAAGFSGVQIHAAHGYLISQFLSPLTNRRTDAWGGELHNRARLLLDVVRAVRAAVSPGFSVAVKLNSADFQKGGFEASDAVQVVRWLNELPVDLVELSGGSYESPAMQGAPQAGSTAVREAYFLDFARDISAVARMPVMVTGGIRRRAVAEQALKPNEGRPGVAMVGIASAMAFEPRLPERWKGGEALDIEMPSVGWRNKAYASFARMALVKLQLRRLGKGKRPKPDASPLLALIRQQILTKRRTRLYRTWVSQARVEPAGA</sequence>
<dbReference type="GO" id="GO:0016491">
    <property type="term" value="F:oxidoreductase activity"/>
    <property type="evidence" value="ECO:0007669"/>
    <property type="project" value="UniProtKB-KW"/>
</dbReference>
<gene>
    <name evidence="4" type="ORF">SAMN05444159_2118</name>
</gene>
<name>A0A1M6NU88_9BRAD</name>
<dbReference type="EMBL" id="LT670844">
    <property type="protein sequence ID" value="SHJ99299.1"/>
    <property type="molecule type" value="Genomic_DNA"/>
</dbReference>
<dbReference type="InterPro" id="IPR001155">
    <property type="entry name" value="OxRdtase_FMN_N"/>
</dbReference>
<dbReference type="Gene3D" id="3.20.20.70">
    <property type="entry name" value="Aldolase class I"/>
    <property type="match status" value="1"/>
</dbReference>
<dbReference type="RefSeq" id="WP_244562258.1">
    <property type="nucleotide sequence ID" value="NZ_LT670844.1"/>
</dbReference>
<dbReference type="PANTHER" id="PTHR43656">
    <property type="entry name" value="BINDING OXIDOREDUCTASE, PUTATIVE (AFU_ORTHOLOGUE AFUA_2G08260)-RELATED"/>
    <property type="match status" value="1"/>
</dbReference>
<evidence type="ECO:0000313" key="5">
    <source>
        <dbReference type="Proteomes" id="UP000189935"/>
    </source>
</evidence>